<dbReference type="GO" id="GO:0008289">
    <property type="term" value="F:lipid binding"/>
    <property type="evidence" value="ECO:0007669"/>
    <property type="project" value="UniProtKB-KW"/>
</dbReference>
<dbReference type="Gene3D" id="3.30.1180.10">
    <property type="match status" value="1"/>
</dbReference>
<comment type="function">
    <text evidence="1">May bind long-chain fatty acids, such as palmitate, and may play a role in lipid transport or fatty acid metabolism.</text>
</comment>
<dbReference type="OMA" id="KRDAGMP"/>
<proteinExistence type="predicted"/>
<dbReference type="Gene3D" id="3.40.50.10440">
    <property type="entry name" value="Dihydroxyacetone kinase, domain 1"/>
    <property type="match status" value="1"/>
</dbReference>
<dbReference type="InterPro" id="IPR043168">
    <property type="entry name" value="DegV_C"/>
</dbReference>
<dbReference type="Pfam" id="PF02645">
    <property type="entry name" value="DegV"/>
    <property type="match status" value="1"/>
</dbReference>
<dbReference type="AlphaFoldDB" id="A0A553IH83"/>
<evidence type="ECO:0000313" key="4">
    <source>
        <dbReference type="Proteomes" id="UP000315938"/>
    </source>
</evidence>
<gene>
    <name evidence="3" type="ORF">FNV44_00525</name>
</gene>
<sequence>MSKFIILTDSTTDLPEHIAQELKLHVMPLKFNLDGKEYMNYLDNRELDPTEFFEKLKNGAKPTTSQVNPEEYVEKLTPILKSGQDVLILAFSSALSGTFNSARIAAEELRETFKDRKIMLLDTKAASLGEGLIVYLTAKESMDKKLTIEETYEFASKLAPTVAHWFTVDDISHLVRGGRVSKVAGFIATVANIKPILHVSDEGKLISRHKAIGRKRAVKGLFEEMQKTAKPGKQTVFISHANALEDANKLAEMIKEHFDVEFLLINTLGPVIGAHAGHGTLALFFIGQNR</sequence>
<dbReference type="RefSeq" id="WP_012242958.1">
    <property type="nucleotide sequence ID" value="NZ_JACAOE010000001.1"/>
</dbReference>
<dbReference type="InterPro" id="IPR003797">
    <property type="entry name" value="DegV"/>
</dbReference>
<dbReference type="InterPro" id="IPR050270">
    <property type="entry name" value="DegV_domain_contain"/>
</dbReference>
<keyword evidence="2" id="KW-0446">Lipid-binding</keyword>
<reference evidence="3 4" key="1">
    <citation type="submission" date="2019-07" db="EMBL/GenBank/DDBJ databases">
        <title>Genome sequence of Acholeplasma laidlawii strain with increased resistance to erythromycin.</title>
        <authorList>
            <person name="Medvedeva E.S."/>
            <person name="Baranova N.B."/>
            <person name="Siniagina M.N."/>
            <person name="Mouzykantov A."/>
            <person name="Chernova O.A."/>
            <person name="Chernov V.M."/>
        </authorList>
    </citation>
    <scope>NUCLEOTIDE SEQUENCE [LARGE SCALE GENOMIC DNA]</scope>
    <source>
        <strain evidence="3 4">PG8REry</strain>
    </source>
</reference>
<dbReference type="PANTHER" id="PTHR33434:SF3">
    <property type="entry name" value="DEGV DOMAIN-CONTAINING PROTEIN YITS"/>
    <property type="match status" value="1"/>
</dbReference>
<accession>A0A553IH83</accession>
<dbReference type="NCBIfam" id="TIGR00762">
    <property type="entry name" value="DegV"/>
    <property type="match status" value="1"/>
</dbReference>
<evidence type="ECO:0000256" key="2">
    <source>
        <dbReference type="ARBA" id="ARBA00023121"/>
    </source>
</evidence>
<dbReference type="Proteomes" id="UP000315938">
    <property type="component" value="Unassembled WGS sequence"/>
</dbReference>
<dbReference type="PROSITE" id="PS51482">
    <property type="entry name" value="DEGV"/>
    <property type="match status" value="1"/>
</dbReference>
<evidence type="ECO:0000313" key="3">
    <source>
        <dbReference type="EMBL" id="TRX99558.1"/>
    </source>
</evidence>
<dbReference type="EMBL" id="VKID01000001">
    <property type="protein sequence ID" value="TRX99558.1"/>
    <property type="molecule type" value="Genomic_DNA"/>
</dbReference>
<protein>
    <submittedName>
        <fullName evidence="3">DegV family protein</fullName>
    </submittedName>
</protein>
<dbReference type="Gene3D" id="2.20.28.50">
    <property type="entry name" value="degv family protein"/>
    <property type="match status" value="1"/>
</dbReference>
<dbReference type="PANTHER" id="PTHR33434">
    <property type="entry name" value="DEGV DOMAIN-CONTAINING PROTEIN DR_1986-RELATED"/>
    <property type="match status" value="1"/>
</dbReference>
<evidence type="ECO:0000256" key="1">
    <source>
        <dbReference type="ARBA" id="ARBA00003238"/>
    </source>
</evidence>
<organism evidence="3 4">
    <name type="scientific">Acholeplasma laidlawii</name>
    <dbReference type="NCBI Taxonomy" id="2148"/>
    <lineage>
        <taxon>Bacteria</taxon>
        <taxon>Bacillati</taxon>
        <taxon>Mycoplasmatota</taxon>
        <taxon>Mollicutes</taxon>
        <taxon>Acholeplasmatales</taxon>
        <taxon>Acholeplasmataceae</taxon>
        <taxon>Acholeplasma</taxon>
    </lineage>
</organism>
<dbReference type="SUPFAM" id="SSF82549">
    <property type="entry name" value="DAK1/DegV-like"/>
    <property type="match status" value="1"/>
</dbReference>
<dbReference type="GeneID" id="41339163"/>
<name>A0A553IH83_ACHLA</name>
<comment type="caution">
    <text evidence="3">The sequence shown here is derived from an EMBL/GenBank/DDBJ whole genome shotgun (WGS) entry which is preliminary data.</text>
</comment>